<evidence type="ECO:0000313" key="1">
    <source>
        <dbReference type="EMBL" id="XBS70772.1"/>
    </source>
</evidence>
<sequence length="172" mass="19466">MSRFSSFKHVPIETRRILRGRFASKLHVAKQHKMLTPELNVRKDEHVLRLLANLKVSSNAEWSTAEVTYLNAKPNASEPADLQTLANVGWLRRIWGRAEIGRELRRAVMCSPAGTLDALKRLVSDIHGHHYEVGAVVRSDPVLFDLIDAIESTRTEVPQIACRTPEWVIAKL</sequence>
<name>A0AAU7QCX6_9GAMM</name>
<proteinExistence type="predicted"/>
<dbReference type="EMBL" id="CP157947">
    <property type="protein sequence ID" value="XBS70772.1"/>
    <property type="molecule type" value="Genomic_DNA"/>
</dbReference>
<accession>A0AAU7QCX6</accession>
<reference evidence="1" key="1">
    <citation type="submission" date="2024-06" db="EMBL/GenBank/DDBJ databases">
        <authorList>
            <person name="Coelho C."/>
            <person name="Bento M."/>
            <person name="Garcia E."/>
            <person name="Camelo A."/>
            <person name="Brandao I."/>
            <person name="Espirito Santo C."/>
            <person name="Trovao J."/>
            <person name="Verissimo A."/>
            <person name="Costa J."/>
            <person name="Tiago I."/>
        </authorList>
    </citation>
    <scope>NUCLEOTIDE SEQUENCE</scope>
    <source>
        <strain evidence="1">KWT182</strain>
    </source>
</reference>
<organism evidence="1">
    <name type="scientific">Acerihabitans sp. KWT182</name>
    <dbReference type="NCBI Taxonomy" id="3157919"/>
    <lineage>
        <taxon>Bacteria</taxon>
        <taxon>Pseudomonadati</taxon>
        <taxon>Pseudomonadota</taxon>
        <taxon>Gammaproteobacteria</taxon>
        <taxon>Enterobacterales</taxon>
        <taxon>Pectobacteriaceae</taxon>
        <taxon>Acerihabitans</taxon>
    </lineage>
</organism>
<dbReference type="AlphaFoldDB" id="A0AAU7QCX6"/>
<gene>
    <name evidence="1" type="ORF">ABK905_06545</name>
</gene>
<protein>
    <submittedName>
        <fullName evidence="1">Uncharacterized protein</fullName>
    </submittedName>
</protein>